<dbReference type="EMBL" id="JAESWC010000018">
    <property type="protein sequence ID" value="MBL4938053.1"/>
    <property type="molecule type" value="Genomic_DNA"/>
</dbReference>
<feature type="domain" description="LysR substrate-binding" evidence="1">
    <location>
        <begin position="7"/>
        <end position="113"/>
    </location>
</feature>
<dbReference type="SUPFAM" id="SSF53850">
    <property type="entry name" value="Periplasmic binding protein-like II"/>
    <property type="match status" value="1"/>
</dbReference>
<dbReference type="RefSeq" id="WP_202750788.1">
    <property type="nucleotide sequence ID" value="NZ_JAESWC010000018.1"/>
</dbReference>
<comment type="caution">
    <text evidence="2">The sequence shown here is derived from an EMBL/GenBank/DDBJ whole genome shotgun (WGS) entry which is preliminary data.</text>
</comment>
<dbReference type="Proteomes" id="UP000632377">
    <property type="component" value="Unassembled WGS sequence"/>
</dbReference>
<dbReference type="Gene3D" id="3.40.190.290">
    <property type="match status" value="1"/>
</dbReference>
<accession>A0ABS1TF90</accession>
<organism evidence="2 3">
    <name type="scientific">Clostridium rhizosphaerae</name>
    <dbReference type="NCBI Taxonomy" id="2803861"/>
    <lineage>
        <taxon>Bacteria</taxon>
        <taxon>Bacillati</taxon>
        <taxon>Bacillota</taxon>
        <taxon>Clostridia</taxon>
        <taxon>Eubacteriales</taxon>
        <taxon>Clostridiaceae</taxon>
        <taxon>Clostridium</taxon>
    </lineage>
</organism>
<evidence type="ECO:0000259" key="1">
    <source>
        <dbReference type="Pfam" id="PF03466"/>
    </source>
</evidence>
<sequence length="122" mass="13840">MGNSAPIEDIFFKPNLMNTIGCPNRIQLEAWLKSKGVSNIRYMEFNNLNSIIEGVVADLGASLVPQSSIEEYEKAGLIKSFEIPSKYNVTKTFFIRRKDSLLTSSLSKFIEMVELNTPYKRI</sequence>
<protein>
    <recommendedName>
        <fullName evidence="1">LysR substrate-binding domain-containing protein</fullName>
    </recommendedName>
</protein>
<gene>
    <name evidence="2" type="ORF">JK636_20280</name>
</gene>
<evidence type="ECO:0000313" key="2">
    <source>
        <dbReference type="EMBL" id="MBL4938053.1"/>
    </source>
</evidence>
<dbReference type="Pfam" id="PF03466">
    <property type="entry name" value="LysR_substrate"/>
    <property type="match status" value="1"/>
</dbReference>
<keyword evidence="3" id="KW-1185">Reference proteome</keyword>
<name>A0ABS1TF90_9CLOT</name>
<evidence type="ECO:0000313" key="3">
    <source>
        <dbReference type="Proteomes" id="UP000632377"/>
    </source>
</evidence>
<proteinExistence type="predicted"/>
<dbReference type="InterPro" id="IPR005119">
    <property type="entry name" value="LysR_subst-bd"/>
</dbReference>
<reference evidence="2 3" key="1">
    <citation type="submission" date="2021-01" db="EMBL/GenBank/DDBJ databases">
        <title>Genome public.</title>
        <authorList>
            <person name="Liu C."/>
            <person name="Sun Q."/>
        </authorList>
    </citation>
    <scope>NUCLEOTIDE SEQUENCE [LARGE SCALE GENOMIC DNA]</scope>
    <source>
        <strain evidence="2 3">YIM B02515</strain>
    </source>
</reference>